<dbReference type="GO" id="GO:0006535">
    <property type="term" value="P:cysteine biosynthetic process from serine"/>
    <property type="evidence" value="ECO:0007669"/>
    <property type="project" value="InterPro"/>
</dbReference>
<keyword evidence="5" id="KW-0663">Pyridoxal phosphate</keyword>
<reference evidence="10" key="2">
    <citation type="submission" date="2022-10" db="EMBL/GenBank/DDBJ databases">
        <authorList>
            <consortium name="ENA_rothamsted_submissions"/>
            <consortium name="culmorum"/>
            <person name="King R."/>
        </authorList>
    </citation>
    <scope>NUCLEOTIDE SEQUENCE</scope>
</reference>
<feature type="domain" description="Tryptophan synthase beta chain-like PALP" evidence="8">
    <location>
        <begin position="35"/>
        <end position="322"/>
    </location>
</feature>
<organism evidence="10 11">
    <name type="scientific">Diatraea saccharalis</name>
    <name type="common">sugarcane borer</name>
    <dbReference type="NCBI Taxonomy" id="40085"/>
    <lineage>
        <taxon>Eukaryota</taxon>
        <taxon>Metazoa</taxon>
        <taxon>Ecdysozoa</taxon>
        <taxon>Arthropoda</taxon>
        <taxon>Hexapoda</taxon>
        <taxon>Insecta</taxon>
        <taxon>Pterygota</taxon>
        <taxon>Neoptera</taxon>
        <taxon>Endopterygota</taxon>
        <taxon>Lepidoptera</taxon>
        <taxon>Glossata</taxon>
        <taxon>Ditrysia</taxon>
        <taxon>Pyraloidea</taxon>
        <taxon>Crambidae</taxon>
        <taxon>Crambinae</taxon>
        <taxon>Diatraea</taxon>
    </lineage>
</organism>
<dbReference type="SUPFAM" id="SSF54631">
    <property type="entry name" value="CBS-domain pair"/>
    <property type="match status" value="1"/>
</dbReference>
<evidence type="ECO:0000259" key="8">
    <source>
        <dbReference type="Pfam" id="PF00291"/>
    </source>
</evidence>
<proteinExistence type="inferred from homology"/>
<comment type="similarity">
    <text evidence="2">Belongs to the cysteine synthase/cystathionine beta-synthase family.</text>
</comment>
<keyword evidence="3" id="KW-0028">Amino-acid biosynthesis</keyword>
<name>A0A9N9R496_9NEOP</name>
<comment type="function">
    <text evidence="7">Hydro-lyase catalyzing the first step of the transsulfuration pathway, where the hydroxyl group of L-serine is displaced by L-homocysteine in a beta-replacement reaction to form L-cystathionine, the precursor of L-cysteine. This catabolic route allows the elimination of L-methionine and the toxic metabolite L-homocysteine. Also involved in the production of hydrogen sulfide, a gasotransmitter with signaling and cytoprotective effects on neurons.</text>
</comment>
<evidence type="ECO:0000256" key="2">
    <source>
        <dbReference type="ARBA" id="ARBA00007103"/>
    </source>
</evidence>
<evidence type="ECO:0000313" key="11">
    <source>
        <dbReference type="Proteomes" id="UP001153714"/>
    </source>
</evidence>
<dbReference type="Proteomes" id="UP001153714">
    <property type="component" value="Chromosome 2"/>
</dbReference>
<dbReference type="AlphaFoldDB" id="A0A9N9R496"/>
<dbReference type="PANTHER" id="PTHR10314">
    <property type="entry name" value="CYSTATHIONINE BETA-SYNTHASE"/>
    <property type="match status" value="1"/>
</dbReference>
<keyword evidence="11" id="KW-1185">Reference proteome</keyword>
<protein>
    <recommendedName>
        <fullName evidence="12">Cystathionine beta-synthase</fullName>
    </recommendedName>
</protein>
<keyword evidence="4" id="KW-0808">Transferase</keyword>
<dbReference type="InterPro" id="IPR001216">
    <property type="entry name" value="P-phosphate_BS"/>
</dbReference>
<evidence type="ECO:0000256" key="5">
    <source>
        <dbReference type="ARBA" id="ARBA00022898"/>
    </source>
</evidence>
<evidence type="ECO:0000256" key="7">
    <source>
        <dbReference type="ARBA" id="ARBA00045425"/>
    </source>
</evidence>
<dbReference type="Pfam" id="PF00571">
    <property type="entry name" value="CBS"/>
    <property type="match status" value="1"/>
</dbReference>
<dbReference type="EMBL" id="OU893333">
    <property type="protein sequence ID" value="CAG9789325.1"/>
    <property type="molecule type" value="Genomic_DNA"/>
</dbReference>
<dbReference type="CDD" id="cd01561">
    <property type="entry name" value="CBS_like"/>
    <property type="match status" value="1"/>
</dbReference>
<gene>
    <name evidence="10" type="ORF">DIATSA_LOCUS7069</name>
</gene>
<evidence type="ECO:0000256" key="3">
    <source>
        <dbReference type="ARBA" id="ARBA00022605"/>
    </source>
</evidence>
<dbReference type="InterPro" id="IPR001926">
    <property type="entry name" value="TrpB-like_PALP"/>
</dbReference>
<reference evidence="10" key="1">
    <citation type="submission" date="2021-12" db="EMBL/GenBank/DDBJ databases">
        <authorList>
            <person name="King R."/>
        </authorList>
    </citation>
    <scope>NUCLEOTIDE SEQUENCE</scope>
</reference>
<comment type="cofactor">
    <cofactor evidence="1">
        <name>pyridoxal 5'-phosphate</name>
        <dbReference type="ChEBI" id="CHEBI:597326"/>
    </cofactor>
</comment>
<dbReference type="Gene3D" id="3.10.580.10">
    <property type="entry name" value="CBS-domain"/>
    <property type="match status" value="1"/>
</dbReference>
<dbReference type="InterPro" id="IPR046342">
    <property type="entry name" value="CBS_dom_sf"/>
</dbReference>
<dbReference type="Pfam" id="PF00291">
    <property type="entry name" value="PALP"/>
    <property type="match status" value="1"/>
</dbReference>
<dbReference type="SUPFAM" id="SSF53686">
    <property type="entry name" value="Tryptophan synthase beta subunit-like PLP-dependent enzymes"/>
    <property type="match status" value="1"/>
</dbReference>
<sequence length="498" mass="55376">MSSWLNYVQNLKTLNQHKISYPRNTGPHRVYQNIQEVIGNTPLVRLNKIPKDHGVECEIYAKCEYFNPAGSIKDRIGYTMMEDAVANGVVNDQTVFVEPTSGNTGIAIVFNASLRGNKSILVLSEKNSDEKVNTMRLLGAEVIQIKDNVSDVDIATEIKDKDPNAIVLLEQFDNDVNPRTHYEHTGEEIYEALGPVDVAVMGAGTGGTITGVAHKLKEHNPNCVVVAADPDGSVLFNTHGKQHPFLVEGITGSDVPIVLDKSIVDTYEVVTDEEAFLMARELCKKEGLLCGGSSGLITAAAIKAAKRLKLKAGQRMVVVLPDGIRNYMTKFVSDQWMEAYRFLEPPQHDMKWWNRPITDVPKKDYIKIDPSDTCRHAYLQLTMKRSTVALVVDKQGYLVGAVSIDSFRNYATNPTTIPGKKTEEFNFSESCGQYLVKHIYKLALNDNKGIPTVGLVSRVLDIAPFVIVGQEIDINHFKPYALYTAKDVLDYIHDSTTW</sequence>
<evidence type="ECO:0000313" key="10">
    <source>
        <dbReference type="EMBL" id="CAG9789325.1"/>
    </source>
</evidence>
<evidence type="ECO:0008006" key="12">
    <source>
        <dbReference type="Google" id="ProtNLM"/>
    </source>
</evidence>
<feature type="domain" description="CBS" evidence="9">
    <location>
        <begin position="358"/>
        <end position="409"/>
    </location>
</feature>
<dbReference type="InterPro" id="IPR036052">
    <property type="entry name" value="TrpB-like_PALP_sf"/>
</dbReference>
<dbReference type="InterPro" id="IPR000644">
    <property type="entry name" value="CBS_dom"/>
</dbReference>
<dbReference type="PROSITE" id="PS00901">
    <property type="entry name" value="CYS_SYNTHASE"/>
    <property type="match status" value="1"/>
</dbReference>
<evidence type="ECO:0000256" key="4">
    <source>
        <dbReference type="ARBA" id="ARBA00022679"/>
    </source>
</evidence>
<dbReference type="FunFam" id="3.40.50.1100:FF:000006">
    <property type="entry name" value="Cysteine synthase"/>
    <property type="match status" value="1"/>
</dbReference>
<evidence type="ECO:0000256" key="6">
    <source>
        <dbReference type="ARBA" id="ARBA00023192"/>
    </source>
</evidence>
<dbReference type="InterPro" id="IPR050214">
    <property type="entry name" value="Cys_Synth/Cystath_Beta-Synth"/>
</dbReference>
<dbReference type="OrthoDB" id="728at2759"/>
<dbReference type="GO" id="GO:0016740">
    <property type="term" value="F:transferase activity"/>
    <property type="evidence" value="ECO:0007669"/>
    <property type="project" value="UniProtKB-KW"/>
</dbReference>
<evidence type="ECO:0000259" key="9">
    <source>
        <dbReference type="Pfam" id="PF00571"/>
    </source>
</evidence>
<dbReference type="Gene3D" id="3.40.50.1100">
    <property type="match status" value="2"/>
</dbReference>
<accession>A0A9N9R496</accession>
<keyword evidence="6" id="KW-0198">Cysteine biosynthesis</keyword>
<evidence type="ECO:0000256" key="1">
    <source>
        <dbReference type="ARBA" id="ARBA00001933"/>
    </source>
</evidence>